<organism evidence="2 3">
    <name type="scientific">Cellulosimicrobium composti</name>
    <dbReference type="NCBI Taxonomy" id="2672572"/>
    <lineage>
        <taxon>Bacteria</taxon>
        <taxon>Bacillati</taxon>
        <taxon>Actinomycetota</taxon>
        <taxon>Actinomycetes</taxon>
        <taxon>Micrococcales</taxon>
        <taxon>Promicromonosporaceae</taxon>
        <taxon>Cellulosimicrobium</taxon>
    </lineage>
</organism>
<dbReference type="SMART" id="SM00849">
    <property type="entry name" value="Lactamase_B"/>
    <property type="match status" value="1"/>
</dbReference>
<reference evidence="2 3" key="1">
    <citation type="submission" date="2019-11" db="EMBL/GenBank/DDBJ databases">
        <title>Cellulosimicrobium composti sp. nov. isolated from a compost.</title>
        <authorList>
            <person name="Yang Y."/>
        </authorList>
    </citation>
    <scope>NUCLEOTIDE SEQUENCE [LARGE SCALE GENOMIC DNA]</scope>
    <source>
        <strain evidence="2 3">BIT-GX5</strain>
    </source>
</reference>
<accession>A0A6N7ZK86</accession>
<dbReference type="AlphaFoldDB" id="A0A6N7ZK86"/>
<protein>
    <submittedName>
        <fullName evidence="2">MBL fold metallo-hydrolase</fullName>
    </submittedName>
</protein>
<keyword evidence="2" id="KW-0378">Hydrolase</keyword>
<dbReference type="Pfam" id="PF00753">
    <property type="entry name" value="Lactamase_B"/>
    <property type="match status" value="1"/>
</dbReference>
<dbReference type="CDD" id="cd06262">
    <property type="entry name" value="metallo-hydrolase-like_MBL-fold"/>
    <property type="match status" value="1"/>
</dbReference>
<comment type="caution">
    <text evidence="2">The sequence shown here is derived from an EMBL/GenBank/DDBJ whole genome shotgun (WGS) entry which is preliminary data.</text>
</comment>
<evidence type="ECO:0000259" key="1">
    <source>
        <dbReference type="SMART" id="SM00849"/>
    </source>
</evidence>
<dbReference type="GO" id="GO:0016787">
    <property type="term" value="F:hydrolase activity"/>
    <property type="evidence" value="ECO:0007669"/>
    <property type="project" value="UniProtKB-KW"/>
</dbReference>
<dbReference type="Proteomes" id="UP000440668">
    <property type="component" value="Unassembled WGS sequence"/>
</dbReference>
<feature type="domain" description="Metallo-beta-lactamase" evidence="1">
    <location>
        <begin position="32"/>
        <end position="214"/>
    </location>
</feature>
<gene>
    <name evidence="2" type="ORF">GJV82_12045</name>
</gene>
<dbReference type="InterPro" id="IPR001279">
    <property type="entry name" value="Metallo-B-lactamas"/>
</dbReference>
<dbReference type="EMBL" id="WMKA01000027">
    <property type="protein sequence ID" value="MTG89669.1"/>
    <property type="molecule type" value="Genomic_DNA"/>
</dbReference>
<sequence length="235" mass="24848">MTYTGRVVVGGPSDLRRLDAVEIRKLAVGPLANDVCLLTCRRTGAQVLVDAADSPDDVLALVREGSPSARLDLLVTTHRHADHSRALAAVVAGTGAAVAVGDPDADAVAAATGVHVARRLGHGDVLQLGDLTLEVVALRGHTPGSVALAYREPGAVREPEAVAGRVHLFTGDSLFPGGVGNTDRDPARFHRLLTDVTQRVFDRFDDATWVYPGHGDDTTLGAERPHVGAWRERGW</sequence>
<name>A0A6N7ZK86_9MICO</name>
<dbReference type="InterPro" id="IPR036866">
    <property type="entry name" value="RibonucZ/Hydroxyglut_hydro"/>
</dbReference>
<dbReference type="PANTHER" id="PTHR46233:SF1">
    <property type="entry name" value="CONSERVED PROTEIN"/>
    <property type="match status" value="1"/>
</dbReference>
<dbReference type="Gene3D" id="3.60.15.10">
    <property type="entry name" value="Ribonuclease Z/Hydroxyacylglutathione hydrolase-like"/>
    <property type="match status" value="1"/>
</dbReference>
<proteinExistence type="predicted"/>
<evidence type="ECO:0000313" key="2">
    <source>
        <dbReference type="EMBL" id="MTG89669.1"/>
    </source>
</evidence>
<dbReference type="InterPro" id="IPR051453">
    <property type="entry name" value="MBL_Glyoxalase_II"/>
</dbReference>
<dbReference type="SUPFAM" id="SSF56281">
    <property type="entry name" value="Metallo-hydrolase/oxidoreductase"/>
    <property type="match status" value="1"/>
</dbReference>
<dbReference type="RefSeq" id="WP_155099402.1">
    <property type="nucleotide sequence ID" value="NZ_WMKA01000027.1"/>
</dbReference>
<dbReference type="PANTHER" id="PTHR46233">
    <property type="entry name" value="HYDROXYACYLGLUTATHIONE HYDROLASE GLOC"/>
    <property type="match status" value="1"/>
</dbReference>
<evidence type="ECO:0000313" key="3">
    <source>
        <dbReference type="Proteomes" id="UP000440668"/>
    </source>
</evidence>